<name>A0A422P8A5_9TRYP</name>
<gene>
    <name evidence="2" type="ORF">Tco025E_06020</name>
</gene>
<evidence type="ECO:0000313" key="2">
    <source>
        <dbReference type="EMBL" id="RNF13937.1"/>
    </source>
</evidence>
<dbReference type="AlphaFoldDB" id="A0A422P8A5"/>
<dbReference type="SUPFAM" id="SSF57903">
    <property type="entry name" value="FYVE/PHD zinc finger"/>
    <property type="match status" value="1"/>
</dbReference>
<dbReference type="Proteomes" id="UP000284403">
    <property type="component" value="Unassembled WGS sequence"/>
</dbReference>
<feature type="region of interest" description="Disordered" evidence="1">
    <location>
        <begin position="161"/>
        <end position="253"/>
    </location>
</feature>
<keyword evidence="3" id="KW-1185">Reference proteome</keyword>
<dbReference type="GeneID" id="40319631"/>
<accession>A0A422P8A5</accession>
<evidence type="ECO:0000256" key="1">
    <source>
        <dbReference type="SAM" id="MobiDB-lite"/>
    </source>
</evidence>
<feature type="compositionally biased region" description="Low complexity" evidence="1">
    <location>
        <begin position="340"/>
        <end position="358"/>
    </location>
</feature>
<feature type="compositionally biased region" description="Low complexity" evidence="1">
    <location>
        <begin position="307"/>
        <end position="318"/>
    </location>
</feature>
<organism evidence="2 3">
    <name type="scientific">Trypanosoma conorhini</name>
    <dbReference type="NCBI Taxonomy" id="83891"/>
    <lineage>
        <taxon>Eukaryota</taxon>
        <taxon>Discoba</taxon>
        <taxon>Euglenozoa</taxon>
        <taxon>Kinetoplastea</taxon>
        <taxon>Metakinetoplastina</taxon>
        <taxon>Trypanosomatida</taxon>
        <taxon>Trypanosomatidae</taxon>
        <taxon>Trypanosoma</taxon>
    </lineage>
</organism>
<evidence type="ECO:0000313" key="3">
    <source>
        <dbReference type="Proteomes" id="UP000284403"/>
    </source>
</evidence>
<comment type="caution">
    <text evidence="2">The sequence shown here is derived from an EMBL/GenBank/DDBJ whole genome shotgun (WGS) entry which is preliminary data.</text>
</comment>
<reference evidence="2 3" key="1">
    <citation type="journal article" date="2018" name="BMC Genomics">
        <title>Genomic comparison of Trypanosoma conorhini and Trypanosoma rangeli to Trypanosoma cruzi strains of high and low virulence.</title>
        <authorList>
            <person name="Bradwell K.R."/>
            <person name="Koparde V.N."/>
            <person name="Matveyev A.V."/>
            <person name="Serrano M.G."/>
            <person name="Alves J.M."/>
            <person name="Parikh H."/>
            <person name="Huang B."/>
            <person name="Lee V."/>
            <person name="Espinosa-Alvarez O."/>
            <person name="Ortiz P.A."/>
            <person name="Costa-Martins A.G."/>
            <person name="Teixeira M.M."/>
            <person name="Buck G.A."/>
        </authorList>
    </citation>
    <scope>NUCLEOTIDE SEQUENCE [LARGE SCALE GENOMIC DNA]</scope>
    <source>
        <strain evidence="2 3">025E</strain>
    </source>
</reference>
<dbReference type="OrthoDB" id="251603at2759"/>
<dbReference type="RefSeq" id="XP_029226983.1">
    <property type="nucleotide sequence ID" value="XM_029372909.1"/>
</dbReference>
<dbReference type="InterPro" id="IPR011011">
    <property type="entry name" value="Znf_FYVE_PHD"/>
</dbReference>
<dbReference type="CDD" id="cd15489">
    <property type="entry name" value="PHD_SF"/>
    <property type="match status" value="1"/>
</dbReference>
<feature type="compositionally biased region" description="Polar residues" evidence="1">
    <location>
        <begin position="231"/>
        <end position="242"/>
    </location>
</feature>
<sequence>MPLELTPRQWRAIAAVYHLYAASGGDAASSCGAVQPAEAEAAQWAEGVLPLLQRAFPAEALAAAGRRHGQHGDNGRHGRRTERWRQLVPSALDAFLAELLLPPSSPSSRGAAAPALTANERTLLRLLNKEQRLADRFCQRHAALLGRVRRGGQALLRWAAEDASDDEEASFGARADRSSGGGAEASFPARAEASARRAGKRGREPGGEELAGAMSPATSAAPEEEVMQGAAANTTTAVNRPTTARKPPSPLPAPAAMISLTCAGCGEEGGEMFQCRHCHSLRHEACDGPRLDSEIGLCVACSHELGLSSSGSLRSSTSTEEREALSEDDTSSLSGFIVRSSEASESASASSSSSSTSP</sequence>
<dbReference type="EMBL" id="MKKU01000385">
    <property type="protein sequence ID" value="RNF13937.1"/>
    <property type="molecule type" value="Genomic_DNA"/>
</dbReference>
<protein>
    <submittedName>
        <fullName evidence="2">Uncharacterized protein</fullName>
    </submittedName>
</protein>
<feature type="region of interest" description="Disordered" evidence="1">
    <location>
        <begin position="307"/>
        <end position="358"/>
    </location>
</feature>
<proteinExistence type="predicted"/>